<organism evidence="1">
    <name type="scientific">marine sediment metagenome</name>
    <dbReference type="NCBI Taxonomy" id="412755"/>
    <lineage>
        <taxon>unclassified sequences</taxon>
        <taxon>metagenomes</taxon>
        <taxon>ecological metagenomes</taxon>
    </lineage>
</organism>
<accession>A0A0F9CEV5</accession>
<proteinExistence type="predicted"/>
<name>A0A0F9CEV5_9ZZZZ</name>
<protein>
    <submittedName>
        <fullName evidence="1">Uncharacterized protein</fullName>
    </submittedName>
</protein>
<dbReference type="AlphaFoldDB" id="A0A0F9CEV5"/>
<sequence length="159" mass="18582">MKIWIEGVKEKEQRNRLKELANIISPVPVVFVDSLGGSIERPERGFYYPGGIANALVVKHGFVVKFLPVFYIAKIGDRFNRPHIKIWNGLSYYSRVGTLLHETGHALCHKENCECCRKDRMYREIHANEHALNWILKYKLNKVLTEEVWFILKLSEQNN</sequence>
<reference evidence="1" key="1">
    <citation type="journal article" date="2015" name="Nature">
        <title>Complex archaea that bridge the gap between prokaryotes and eukaryotes.</title>
        <authorList>
            <person name="Spang A."/>
            <person name="Saw J.H."/>
            <person name="Jorgensen S.L."/>
            <person name="Zaremba-Niedzwiedzka K."/>
            <person name="Martijn J."/>
            <person name="Lind A.E."/>
            <person name="van Eijk R."/>
            <person name="Schleper C."/>
            <person name="Guy L."/>
            <person name="Ettema T.J."/>
        </authorList>
    </citation>
    <scope>NUCLEOTIDE SEQUENCE</scope>
</reference>
<comment type="caution">
    <text evidence="1">The sequence shown here is derived from an EMBL/GenBank/DDBJ whole genome shotgun (WGS) entry which is preliminary data.</text>
</comment>
<evidence type="ECO:0000313" key="1">
    <source>
        <dbReference type="EMBL" id="KKL47604.1"/>
    </source>
</evidence>
<feature type="non-terminal residue" evidence="1">
    <location>
        <position position="159"/>
    </location>
</feature>
<gene>
    <name evidence="1" type="ORF">LCGC14_2333850</name>
</gene>
<dbReference type="EMBL" id="LAZR01033606">
    <property type="protein sequence ID" value="KKL47604.1"/>
    <property type="molecule type" value="Genomic_DNA"/>
</dbReference>